<evidence type="ECO:0000313" key="2">
    <source>
        <dbReference type="Proteomes" id="UP000824890"/>
    </source>
</evidence>
<evidence type="ECO:0000313" key="1">
    <source>
        <dbReference type="EMBL" id="KAH0907562.1"/>
    </source>
</evidence>
<keyword evidence="2" id="KW-1185">Reference proteome</keyword>
<protein>
    <submittedName>
        <fullName evidence="1">Uncharacterized protein</fullName>
    </submittedName>
</protein>
<dbReference type="EMBL" id="JAGKQM010000010">
    <property type="protein sequence ID" value="KAH0907562.1"/>
    <property type="molecule type" value="Genomic_DNA"/>
</dbReference>
<proteinExistence type="predicted"/>
<name>A0ABQ8BRW3_BRANA</name>
<comment type="caution">
    <text evidence="1">The sequence shown here is derived from an EMBL/GenBank/DDBJ whole genome shotgun (WGS) entry which is preliminary data.</text>
</comment>
<sequence length="12" mass="1391">MHGSRKNTLFLS</sequence>
<gene>
    <name evidence="1" type="ORF">HID58_039389</name>
</gene>
<reference evidence="1 2" key="1">
    <citation type="submission" date="2021-05" db="EMBL/GenBank/DDBJ databases">
        <title>Genome Assembly of Synthetic Allotetraploid Brassica napus Reveals Homoeologous Exchanges between Subgenomes.</title>
        <authorList>
            <person name="Davis J.T."/>
        </authorList>
    </citation>
    <scope>NUCLEOTIDE SEQUENCE [LARGE SCALE GENOMIC DNA]</scope>
    <source>
        <strain evidence="2">cv. Da-Ae</strain>
        <tissue evidence="1">Seedling</tissue>
    </source>
</reference>
<accession>A0ABQ8BRW3</accession>
<dbReference type="Proteomes" id="UP000824890">
    <property type="component" value="Unassembled WGS sequence"/>
</dbReference>
<organism evidence="1 2">
    <name type="scientific">Brassica napus</name>
    <name type="common">Rape</name>
    <dbReference type="NCBI Taxonomy" id="3708"/>
    <lineage>
        <taxon>Eukaryota</taxon>
        <taxon>Viridiplantae</taxon>
        <taxon>Streptophyta</taxon>
        <taxon>Embryophyta</taxon>
        <taxon>Tracheophyta</taxon>
        <taxon>Spermatophyta</taxon>
        <taxon>Magnoliopsida</taxon>
        <taxon>eudicotyledons</taxon>
        <taxon>Gunneridae</taxon>
        <taxon>Pentapetalae</taxon>
        <taxon>rosids</taxon>
        <taxon>malvids</taxon>
        <taxon>Brassicales</taxon>
        <taxon>Brassicaceae</taxon>
        <taxon>Brassiceae</taxon>
        <taxon>Brassica</taxon>
    </lineage>
</organism>